<keyword evidence="1" id="KW-1133">Transmembrane helix</keyword>
<name>A0ABN3VNQ9_9ACTN</name>
<organism evidence="2 3">
    <name type="scientific">Streptosporangium fragile</name>
    <dbReference type="NCBI Taxonomy" id="46186"/>
    <lineage>
        <taxon>Bacteria</taxon>
        <taxon>Bacillati</taxon>
        <taxon>Actinomycetota</taxon>
        <taxon>Actinomycetes</taxon>
        <taxon>Streptosporangiales</taxon>
        <taxon>Streptosporangiaceae</taxon>
        <taxon>Streptosporangium</taxon>
    </lineage>
</organism>
<feature type="transmembrane region" description="Helical" evidence="1">
    <location>
        <begin position="72"/>
        <end position="97"/>
    </location>
</feature>
<sequence length="102" mass="10895">MPTSPASPHPVDDVPSDAANLKISLQSPEGLDMTASSEMSGPHLGRFWDVVTTVAAIVATALVPLLSAKELYLLPAHLASCIMAMQVVVVLAIYALWRSRRK</sequence>
<evidence type="ECO:0000313" key="2">
    <source>
        <dbReference type="EMBL" id="GAA2844913.1"/>
    </source>
</evidence>
<dbReference type="RefSeq" id="WP_344966617.1">
    <property type="nucleotide sequence ID" value="NZ_BAAAVI010000001.1"/>
</dbReference>
<feature type="transmembrane region" description="Helical" evidence="1">
    <location>
        <begin position="47"/>
        <end position="66"/>
    </location>
</feature>
<accession>A0ABN3VNQ9</accession>
<protein>
    <submittedName>
        <fullName evidence="2">Uncharacterized protein</fullName>
    </submittedName>
</protein>
<dbReference type="Proteomes" id="UP001500831">
    <property type="component" value="Unassembled WGS sequence"/>
</dbReference>
<dbReference type="EMBL" id="BAAAVI010000001">
    <property type="protein sequence ID" value="GAA2844913.1"/>
    <property type="molecule type" value="Genomic_DNA"/>
</dbReference>
<reference evidence="2 3" key="1">
    <citation type="journal article" date="2019" name="Int. J. Syst. Evol. Microbiol.">
        <title>The Global Catalogue of Microorganisms (GCM) 10K type strain sequencing project: providing services to taxonomists for standard genome sequencing and annotation.</title>
        <authorList>
            <consortium name="The Broad Institute Genomics Platform"/>
            <consortium name="The Broad Institute Genome Sequencing Center for Infectious Disease"/>
            <person name="Wu L."/>
            <person name="Ma J."/>
        </authorList>
    </citation>
    <scope>NUCLEOTIDE SEQUENCE [LARGE SCALE GENOMIC DNA]</scope>
    <source>
        <strain evidence="2 3">JCM 6242</strain>
    </source>
</reference>
<proteinExistence type="predicted"/>
<keyword evidence="1" id="KW-0812">Transmembrane</keyword>
<evidence type="ECO:0000256" key="1">
    <source>
        <dbReference type="SAM" id="Phobius"/>
    </source>
</evidence>
<gene>
    <name evidence="2" type="ORF">GCM10010517_01220</name>
</gene>
<keyword evidence="1" id="KW-0472">Membrane</keyword>
<keyword evidence="3" id="KW-1185">Reference proteome</keyword>
<evidence type="ECO:0000313" key="3">
    <source>
        <dbReference type="Proteomes" id="UP001500831"/>
    </source>
</evidence>
<comment type="caution">
    <text evidence="2">The sequence shown here is derived from an EMBL/GenBank/DDBJ whole genome shotgun (WGS) entry which is preliminary data.</text>
</comment>